<keyword evidence="2" id="KW-0240">DNA-directed RNA polymerase</keyword>
<keyword evidence="7" id="KW-0238">DNA-binding</keyword>
<dbReference type="InterPro" id="IPR000394">
    <property type="entry name" value="RNA_pol_sigma_54"/>
</dbReference>
<keyword evidence="5" id="KW-0805">Transcription regulation</keyword>
<dbReference type="Pfam" id="PF00309">
    <property type="entry name" value="Sigma54_AID"/>
    <property type="match status" value="1"/>
</dbReference>
<dbReference type="GO" id="GO:0016987">
    <property type="term" value="F:sigma factor activity"/>
    <property type="evidence" value="ECO:0007669"/>
    <property type="project" value="UniProtKB-KW"/>
</dbReference>
<feature type="domain" description="RNA polymerase sigma factor 54 core-binding" evidence="10">
    <location>
        <begin position="77"/>
        <end position="260"/>
    </location>
</feature>
<dbReference type="STRING" id="1033734.GCA_000285535_01871"/>
<dbReference type="InterPro" id="IPR007634">
    <property type="entry name" value="RNA_pol_sigma_54_DNA-bd"/>
</dbReference>
<keyword evidence="8" id="KW-0804">Transcription</keyword>
<keyword evidence="3" id="KW-0808">Transferase</keyword>
<evidence type="ECO:0000313" key="12">
    <source>
        <dbReference type="Proteomes" id="UP000306477"/>
    </source>
</evidence>
<gene>
    <name evidence="11" type="primary">rpoN</name>
    <name evidence="11" type="ORF">E1I69_04725</name>
</gene>
<dbReference type="Gene3D" id="1.10.10.60">
    <property type="entry name" value="Homeodomain-like"/>
    <property type="match status" value="1"/>
</dbReference>
<evidence type="ECO:0000256" key="2">
    <source>
        <dbReference type="ARBA" id="ARBA00022478"/>
    </source>
</evidence>
<evidence type="ECO:0000313" key="11">
    <source>
        <dbReference type="EMBL" id="THE14123.1"/>
    </source>
</evidence>
<dbReference type="AlphaFoldDB" id="A0A4V3V867"/>
<evidence type="ECO:0000256" key="3">
    <source>
        <dbReference type="ARBA" id="ARBA00022679"/>
    </source>
</evidence>
<dbReference type="OrthoDB" id="9814402at2"/>
<comment type="caution">
    <text evidence="11">The sequence shown here is derived from an EMBL/GenBank/DDBJ whole genome shotgun (WGS) entry which is preliminary data.</text>
</comment>
<reference evidence="11 12" key="1">
    <citation type="journal article" date="2019" name="Indoor Air">
        <title>Impacts of indoor surface finishes on bacterial viability.</title>
        <authorList>
            <person name="Hu J."/>
            <person name="Maamar S.B."/>
            <person name="Glawe A.J."/>
            <person name="Gottel N."/>
            <person name="Gilbert J.A."/>
            <person name="Hartmann E.M."/>
        </authorList>
    </citation>
    <scope>NUCLEOTIDE SEQUENCE [LARGE SCALE GENOMIC DNA]</scope>
    <source>
        <strain evidence="11 12">AF060A6</strain>
    </source>
</reference>
<comment type="similarity">
    <text evidence="1">Belongs to the sigma-54 factor family.</text>
</comment>
<dbReference type="NCBIfam" id="TIGR02395">
    <property type="entry name" value="rpoN_sigma"/>
    <property type="match status" value="1"/>
</dbReference>
<organism evidence="11 12">
    <name type="scientific">Bacillus timonensis</name>
    <dbReference type="NCBI Taxonomy" id="1033734"/>
    <lineage>
        <taxon>Bacteria</taxon>
        <taxon>Bacillati</taxon>
        <taxon>Bacillota</taxon>
        <taxon>Bacilli</taxon>
        <taxon>Bacillales</taxon>
        <taxon>Bacillaceae</taxon>
        <taxon>Bacillus</taxon>
    </lineage>
</organism>
<dbReference type="PANTHER" id="PTHR32248">
    <property type="entry name" value="RNA POLYMERASE SIGMA-54 FACTOR"/>
    <property type="match status" value="1"/>
</dbReference>
<dbReference type="InterPro" id="IPR007046">
    <property type="entry name" value="RNA_pol_sigma_54_core-bd"/>
</dbReference>
<dbReference type="PROSITE" id="PS00717">
    <property type="entry name" value="SIGMA54_1"/>
    <property type="match status" value="1"/>
</dbReference>
<proteinExistence type="inferred from homology"/>
<dbReference type="GO" id="GO:0001216">
    <property type="term" value="F:DNA-binding transcription activator activity"/>
    <property type="evidence" value="ECO:0007669"/>
    <property type="project" value="InterPro"/>
</dbReference>
<dbReference type="PROSITE" id="PS00718">
    <property type="entry name" value="SIGMA54_2"/>
    <property type="match status" value="1"/>
</dbReference>
<dbReference type="GO" id="GO:0006352">
    <property type="term" value="P:DNA-templated transcription initiation"/>
    <property type="evidence" value="ECO:0007669"/>
    <property type="project" value="InterPro"/>
</dbReference>
<dbReference type="Pfam" id="PF04552">
    <property type="entry name" value="Sigma54_DBD"/>
    <property type="match status" value="1"/>
</dbReference>
<dbReference type="Gene3D" id="1.10.10.1330">
    <property type="entry name" value="RNA polymerase sigma-54 factor, core-binding domain"/>
    <property type="match status" value="1"/>
</dbReference>
<dbReference type="GO" id="GO:0016779">
    <property type="term" value="F:nucleotidyltransferase activity"/>
    <property type="evidence" value="ECO:0007669"/>
    <property type="project" value="UniProtKB-KW"/>
</dbReference>
<dbReference type="GO" id="GO:0003677">
    <property type="term" value="F:DNA binding"/>
    <property type="evidence" value="ECO:0007669"/>
    <property type="project" value="UniProtKB-KW"/>
</dbReference>
<evidence type="ECO:0000256" key="1">
    <source>
        <dbReference type="ARBA" id="ARBA00008798"/>
    </source>
</evidence>
<evidence type="ECO:0000256" key="8">
    <source>
        <dbReference type="ARBA" id="ARBA00023163"/>
    </source>
</evidence>
<sequence length="436" mass="50830">MNMQTGLFQQQSIKLVMTKELTQAITLLQYSSLDLTKFLEEQTLENPLIDVKRSDFDRPKKMKVTKDTYTNPIDYIGKKETTLYEHLLTQLSYMKINNKKKRMGEYIIQLLDSNGYLYFPTEEIARDLNTDTETIENAIRIVQSLDPIGVGARSLQECILLQLKALPNRNSLAEIIIQDHFERFAEKSWKEIAKDLNVKLFDIQQVFDFIQTLKPRPGAAFHGGEAHYIVPDFDILVEDGVVTMKMQDSYLPKVSLNIQYYQHFLEEKDSKTKSYLQEKVDQCQWIMRSLEQRKMTLQNVMSEIINRQMDFFIKGPAHLKPLIMSDVADALDIHESTVSRAVKDKFVQTPFGIYEMKYFFSRNIQTTGETDTSSTQVKNVMKQMIEVENKEKPLSDQEIVSILEEEHGILVSRRTIAKYRDQLNIPSSTKRKRYSR</sequence>
<dbReference type="PANTHER" id="PTHR32248:SF4">
    <property type="entry name" value="RNA POLYMERASE SIGMA-54 FACTOR"/>
    <property type="match status" value="1"/>
</dbReference>
<evidence type="ECO:0000256" key="5">
    <source>
        <dbReference type="ARBA" id="ARBA00023015"/>
    </source>
</evidence>
<evidence type="ECO:0000256" key="7">
    <source>
        <dbReference type="ARBA" id="ARBA00023125"/>
    </source>
</evidence>
<keyword evidence="4" id="KW-0548">Nucleotidyltransferase</keyword>
<keyword evidence="12" id="KW-1185">Reference proteome</keyword>
<name>A0A4V3V867_9BACI</name>
<evidence type="ECO:0000256" key="4">
    <source>
        <dbReference type="ARBA" id="ARBA00022695"/>
    </source>
</evidence>
<keyword evidence="6" id="KW-0731">Sigma factor</keyword>
<protein>
    <submittedName>
        <fullName evidence="11">RNA polymerase sigma-54 factor</fullName>
    </submittedName>
</protein>
<accession>A0A4V3V867</accession>
<dbReference type="Pfam" id="PF04963">
    <property type="entry name" value="Sigma54_CBD"/>
    <property type="match status" value="1"/>
</dbReference>
<evidence type="ECO:0000259" key="10">
    <source>
        <dbReference type="Pfam" id="PF04963"/>
    </source>
</evidence>
<dbReference type="PIRSF" id="PIRSF000774">
    <property type="entry name" value="RpoN"/>
    <property type="match status" value="1"/>
</dbReference>
<dbReference type="PRINTS" id="PR00045">
    <property type="entry name" value="SIGMA54FCT"/>
</dbReference>
<evidence type="ECO:0000259" key="9">
    <source>
        <dbReference type="Pfam" id="PF04552"/>
    </source>
</evidence>
<feature type="domain" description="RNA polymerase sigma factor 54 DNA-binding" evidence="9">
    <location>
        <begin position="274"/>
        <end position="433"/>
    </location>
</feature>
<dbReference type="GO" id="GO:0000428">
    <property type="term" value="C:DNA-directed RNA polymerase complex"/>
    <property type="evidence" value="ECO:0007669"/>
    <property type="project" value="UniProtKB-KW"/>
</dbReference>
<dbReference type="Proteomes" id="UP000306477">
    <property type="component" value="Unassembled WGS sequence"/>
</dbReference>
<dbReference type="EMBL" id="SLUB01000005">
    <property type="protein sequence ID" value="THE14123.1"/>
    <property type="molecule type" value="Genomic_DNA"/>
</dbReference>
<dbReference type="PROSITE" id="PS50044">
    <property type="entry name" value="SIGMA54_3"/>
    <property type="match status" value="1"/>
</dbReference>
<evidence type="ECO:0000256" key="6">
    <source>
        <dbReference type="ARBA" id="ARBA00023082"/>
    </source>
</evidence>
<dbReference type="InterPro" id="IPR038709">
    <property type="entry name" value="RpoN_core-bd_sf"/>
</dbReference>